<evidence type="ECO:0000256" key="3">
    <source>
        <dbReference type="ARBA" id="ARBA00022490"/>
    </source>
</evidence>
<proteinExistence type="predicted"/>
<dbReference type="InterPro" id="IPR004701">
    <property type="entry name" value="PTS_EIIA_man-typ"/>
</dbReference>
<dbReference type="CDD" id="cd00006">
    <property type="entry name" value="PTS_IIA_man"/>
    <property type="match status" value="1"/>
</dbReference>
<dbReference type="NCBIfam" id="TIGR00824">
    <property type="entry name" value="EIIA-man"/>
    <property type="match status" value="1"/>
</dbReference>
<reference evidence="12 13" key="1">
    <citation type="submission" date="2020-03" db="EMBL/GenBank/DDBJ databases">
        <title>Soil Listeria distribution.</title>
        <authorList>
            <person name="Liao J."/>
            <person name="Wiedmann M."/>
        </authorList>
    </citation>
    <scope>NUCLEOTIDE SEQUENCE [LARGE SCALE GENOMIC DNA]</scope>
    <source>
        <strain evidence="11 13">FSL L7-0149</strain>
        <strain evidence="10 12">FSL L7-1017</strain>
    </source>
</reference>
<evidence type="ECO:0000256" key="7">
    <source>
        <dbReference type="ARBA" id="ARBA00022683"/>
    </source>
</evidence>
<organism evidence="10 12">
    <name type="scientific">Listeria booriae</name>
    <dbReference type="NCBI Taxonomy" id="1552123"/>
    <lineage>
        <taxon>Bacteria</taxon>
        <taxon>Bacillati</taxon>
        <taxon>Bacillota</taxon>
        <taxon>Bacilli</taxon>
        <taxon>Bacillales</taxon>
        <taxon>Listeriaceae</taxon>
        <taxon>Listeria</taxon>
    </lineage>
</organism>
<feature type="domain" description="PTS EIIA type-4" evidence="9">
    <location>
        <begin position="1"/>
        <end position="137"/>
    </location>
</feature>
<evidence type="ECO:0000256" key="1">
    <source>
        <dbReference type="ARBA" id="ARBA00004496"/>
    </source>
</evidence>
<comment type="caution">
    <text evidence="10">The sequence shown here is derived from an EMBL/GenBank/DDBJ whole genome shotgun (WGS) entry which is preliminary data.</text>
</comment>
<evidence type="ECO:0000313" key="13">
    <source>
        <dbReference type="Proteomes" id="UP000553016"/>
    </source>
</evidence>
<evidence type="ECO:0000256" key="8">
    <source>
        <dbReference type="ARBA" id="ARBA00022777"/>
    </source>
</evidence>
<evidence type="ECO:0000256" key="5">
    <source>
        <dbReference type="ARBA" id="ARBA00022597"/>
    </source>
</evidence>
<keyword evidence="5" id="KW-0762">Sugar transport</keyword>
<dbReference type="PROSITE" id="PS51096">
    <property type="entry name" value="PTS_EIIA_TYPE_4"/>
    <property type="match status" value="1"/>
</dbReference>
<keyword evidence="7" id="KW-0598">Phosphotransferase system</keyword>
<sequence>MKKILLVAHGNFALAAKESIEMIMGTQNQVIAVSFHMNEGLRTITEKLQHEIDVEVETEWLVITDLFGGTPFNAGSSIAMTNPQKTVRVLSGLSLPMLLEIVLCLEEKSLDELVSNAIVTANYFVKEFVRQEEEESI</sequence>
<dbReference type="Proteomes" id="UP000553016">
    <property type="component" value="Unassembled WGS sequence"/>
</dbReference>
<dbReference type="EMBL" id="JAARUV010000001">
    <property type="protein sequence ID" value="MBC1778057.1"/>
    <property type="molecule type" value="Genomic_DNA"/>
</dbReference>
<dbReference type="InterPro" id="IPR051471">
    <property type="entry name" value="Bacterial_PTS_sugar_comp"/>
</dbReference>
<comment type="subcellular location">
    <subcellularLocation>
        <location evidence="1">Cytoplasm</location>
    </subcellularLocation>
</comment>
<keyword evidence="2" id="KW-0813">Transport</keyword>
<evidence type="ECO:0000313" key="12">
    <source>
        <dbReference type="Proteomes" id="UP000547643"/>
    </source>
</evidence>
<gene>
    <name evidence="10" type="ORF">HCA46_04330</name>
    <name evidence="11" type="ORF">HCB35_02010</name>
</gene>
<dbReference type="GO" id="GO:0005737">
    <property type="term" value="C:cytoplasm"/>
    <property type="evidence" value="ECO:0007669"/>
    <property type="project" value="UniProtKB-SubCell"/>
</dbReference>
<dbReference type="SUPFAM" id="SSF53062">
    <property type="entry name" value="PTS system fructose IIA component-like"/>
    <property type="match status" value="1"/>
</dbReference>
<keyword evidence="4" id="KW-0597">Phosphoprotein</keyword>
<name>A0A7X0XPU6_9LIST</name>
<evidence type="ECO:0000256" key="4">
    <source>
        <dbReference type="ARBA" id="ARBA00022553"/>
    </source>
</evidence>
<dbReference type="GO" id="GO:0009401">
    <property type="term" value="P:phosphoenolpyruvate-dependent sugar phosphotransferase system"/>
    <property type="evidence" value="ECO:0007669"/>
    <property type="project" value="UniProtKB-KW"/>
</dbReference>
<evidence type="ECO:0000313" key="11">
    <source>
        <dbReference type="EMBL" id="MBC2239236.1"/>
    </source>
</evidence>
<dbReference type="RefSeq" id="WP_185494493.1">
    <property type="nucleotide sequence ID" value="NZ_JAARUV010000001.1"/>
</dbReference>
<dbReference type="Pfam" id="PF03610">
    <property type="entry name" value="EIIA-man"/>
    <property type="match status" value="1"/>
</dbReference>
<dbReference type="EMBL" id="JAARZA010000001">
    <property type="protein sequence ID" value="MBC2239236.1"/>
    <property type="molecule type" value="Genomic_DNA"/>
</dbReference>
<dbReference type="AlphaFoldDB" id="A0A7X0XPU6"/>
<evidence type="ECO:0000256" key="6">
    <source>
        <dbReference type="ARBA" id="ARBA00022679"/>
    </source>
</evidence>
<dbReference type="GO" id="GO:0016773">
    <property type="term" value="F:phosphotransferase activity, alcohol group as acceptor"/>
    <property type="evidence" value="ECO:0007669"/>
    <property type="project" value="InterPro"/>
</dbReference>
<dbReference type="InterPro" id="IPR013789">
    <property type="entry name" value="PTS_EIIA_man"/>
</dbReference>
<keyword evidence="6" id="KW-0808">Transferase</keyword>
<dbReference type="InterPro" id="IPR036662">
    <property type="entry name" value="PTS_EIIA_man-typ_sf"/>
</dbReference>
<keyword evidence="8" id="KW-0418">Kinase</keyword>
<evidence type="ECO:0000313" key="10">
    <source>
        <dbReference type="EMBL" id="MBC1778057.1"/>
    </source>
</evidence>
<accession>A0A7X0XPU6</accession>
<dbReference type="InterPro" id="IPR033887">
    <property type="entry name" value="PTS_IIA_man"/>
</dbReference>
<dbReference type="Proteomes" id="UP000547643">
    <property type="component" value="Unassembled WGS sequence"/>
</dbReference>
<dbReference type="GO" id="GO:0016020">
    <property type="term" value="C:membrane"/>
    <property type="evidence" value="ECO:0007669"/>
    <property type="project" value="InterPro"/>
</dbReference>
<evidence type="ECO:0000259" key="9">
    <source>
        <dbReference type="PROSITE" id="PS51096"/>
    </source>
</evidence>
<protein>
    <submittedName>
        <fullName evidence="10">PTS mannose/fructose/sorbose family IIA subunit</fullName>
    </submittedName>
</protein>
<keyword evidence="3" id="KW-0963">Cytoplasm</keyword>
<dbReference type="Gene3D" id="3.40.50.510">
    <property type="entry name" value="Phosphotransferase system, mannose-type IIA component"/>
    <property type="match status" value="1"/>
</dbReference>
<dbReference type="PANTHER" id="PTHR33799:SF1">
    <property type="entry name" value="PTS SYSTEM MANNOSE-SPECIFIC EIIAB COMPONENT-RELATED"/>
    <property type="match status" value="1"/>
</dbReference>
<evidence type="ECO:0000256" key="2">
    <source>
        <dbReference type="ARBA" id="ARBA00022448"/>
    </source>
</evidence>
<dbReference type="GO" id="GO:0016301">
    <property type="term" value="F:kinase activity"/>
    <property type="evidence" value="ECO:0007669"/>
    <property type="project" value="UniProtKB-KW"/>
</dbReference>
<dbReference type="PANTHER" id="PTHR33799">
    <property type="entry name" value="PTS PERMEASE-RELATED-RELATED"/>
    <property type="match status" value="1"/>
</dbReference>